<name>A0ABQ7ZNJ8_BRANA</name>
<organism evidence="2 3">
    <name type="scientific">Brassica napus</name>
    <name type="common">Rape</name>
    <dbReference type="NCBI Taxonomy" id="3708"/>
    <lineage>
        <taxon>Eukaryota</taxon>
        <taxon>Viridiplantae</taxon>
        <taxon>Streptophyta</taxon>
        <taxon>Embryophyta</taxon>
        <taxon>Tracheophyta</taxon>
        <taxon>Spermatophyta</taxon>
        <taxon>Magnoliopsida</taxon>
        <taxon>eudicotyledons</taxon>
        <taxon>Gunneridae</taxon>
        <taxon>Pentapetalae</taxon>
        <taxon>rosids</taxon>
        <taxon>malvids</taxon>
        <taxon>Brassicales</taxon>
        <taxon>Brassicaceae</taxon>
        <taxon>Brassiceae</taxon>
        <taxon>Brassica</taxon>
    </lineage>
</organism>
<dbReference type="InterPro" id="IPR044974">
    <property type="entry name" value="Disease_R_plants"/>
</dbReference>
<dbReference type="PANTHER" id="PTHR11017:SF569">
    <property type="entry name" value="DISEASE RESISTANCE PROTEIN"/>
    <property type="match status" value="1"/>
</dbReference>
<keyword evidence="3" id="KW-1185">Reference proteome</keyword>
<dbReference type="InterPro" id="IPR000157">
    <property type="entry name" value="TIR_dom"/>
</dbReference>
<reference evidence="2 3" key="1">
    <citation type="submission" date="2021-05" db="EMBL/GenBank/DDBJ databases">
        <title>Genome Assembly of Synthetic Allotetraploid Brassica napus Reveals Homoeologous Exchanges between Subgenomes.</title>
        <authorList>
            <person name="Davis J.T."/>
        </authorList>
    </citation>
    <scope>NUCLEOTIDE SEQUENCE [LARGE SCALE GENOMIC DNA]</scope>
    <source>
        <strain evidence="3">cv. Da-Ae</strain>
        <tissue evidence="2">Seedling</tissue>
    </source>
</reference>
<evidence type="ECO:0000313" key="2">
    <source>
        <dbReference type="EMBL" id="KAH0881601.1"/>
    </source>
</evidence>
<sequence length="85" mass="9552">MVIFYEVDPSDVKKLTGHFGKVFRKTCAGKIKDDIVRWRQALAKVATIAGYHSTNWENEAAMIEQIANDISHKLNKFTGPSSETP</sequence>
<evidence type="ECO:0000259" key="1">
    <source>
        <dbReference type="PROSITE" id="PS50104"/>
    </source>
</evidence>
<dbReference type="SUPFAM" id="SSF52200">
    <property type="entry name" value="Toll/Interleukin receptor TIR domain"/>
    <property type="match status" value="1"/>
</dbReference>
<proteinExistence type="predicted"/>
<protein>
    <recommendedName>
        <fullName evidence="1">TIR domain-containing protein</fullName>
    </recommendedName>
</protein>
<comment type="caution">
    <text evidence="2">The sequence shown here is derived from an EMBL/GenBank/DDBJ whole genome shotgun (WGS) entry which is preliminary data.</text>
</comment>
<evidence type="ECO:0000313" key="3">
    <source>
        <dbReference type="Proteomes" id="UP000824890"/>
    </source>
</evidence>
<accession>A0ABQ7ZNJ8</accession>
<feature type="domain" description="TIR" evidence="1">
    <location>
        <begin position="1"/>
        <end position="74"/>
    </location>
</feature>
<dbReference type="Pfam" id="PF01582">
    <property type="entry name" value="TIR"/>
    <property type="match status" value="1"/>
</dbReference>
<dbReference type="EMBL" id="JAGKQM010000015">
    <property type="protein sequence ID" value="KAH0881601.1"/>
    <property type="molecule type" value="Genomic_DNA"/>
</dbReference>
<dbReference type="InterPro" id="IPR035897">
    <property type="entry name" value="Toll_tir_struct_dom_sf"/>
</dbReference>
<dbReference type="Gene3D" id="3.40.50.10140">
    <property type="entry name" value="Toll/interleukin-1 receptor homology (TIR) domain"/>
    <property type="match status" value="1"/>
</dbReference>
<dbReference type="Proteomes" id="UP000824890">
    <property type="component" value="Unassembled WGS sequence"/>
</dbReference>
<gene>
    <name evidence="2" type="ORF">HID58_068995</name>
</gene>
<dbReference type="PANTHER" id="PTHR11017">
    <property type="entry name" value="LEUCINE-RICH REPEAT-CONTAINING PROTEIN"/>
    <property type="match status" value="1"/>
</dbReference>
<dbReference type="PROSITE" id="PS50104">
    <property type="entry name" value="TIR"/>
    <property type="match status" value="1"/>
</dbReference>